<dbReference type="Gene3D" id="3.30.450.90">
    <property type="match status" value="1"/>
</dbReference>
<keyword evidence="3" id="KW-0067">ATP-binding</keyword>
<reference evidence="6 7" key="1">
    <citation type="journal article" date="2016" name="Nat. Commun.">
        <title>Thousands of microbial genomes shed light on interconnected biogeochemical processes in an aquifer system.</title>
        <authorList>
            <person name="Anantharaman K."/>
            <person name="Brown C.T."/>
            <person name="Hug L.A."/>
            <person name="Sharon I."/>
            <person name="Castelle C.J."/>
            <person name="Probst A.J."/>
            <person name="Thomas B.C."/>
            <person name="Singh A."/>
            <person name="Wilkins M.J."/>
            <person name="Karaoz U."/>
            <person name="Brodie E.L."/>
            <person name="Williams K.H."/>
            <person name="Hubbard S.S."/>
            <person name="Banfield J.F."/>
        </authorList>
    </citation>
    <scope>NUCLEOTIDE SEQUENCE [LARGE SCALE GENOMIC DNA]</scope>
</reference>
<dbReference type="InterPro" id="IPR027417">
    <property type="entry name" value="P-loop_NTPase"/>
</dbReference>
<feature type="domain" description="Bacterial type II secretion system protein E" evidence="4">
    <location>
        <begin position="166"/>
        <end position="554"/>
    </location>
</feature>
<evidence type="ECO:0000259" key="4">
    <source>
        <dbReference type="Pfam" id="PF00437"/>
    </source>
</evidence>
<dbReference type="PANTHER" id="PTHR30258:SF2">
    <property type="entry name" value="COMG OPERON PROTEIN 1"/>
    <property type="match status" value="1"/>
</dbReference>
<comment type="similarity">
    <text evidence="1">Belongs to the GSP E family.</text>
</comment>
<dbReference type="GO" id="GO:0016887">
    <property type="term" value="F:ATP hydrolysis activity"/>
    <property type="evidence" value="ECO:0007669"/>
    <property type="project" value="TreeGrafter"/>
</dbReference>
<dbReference type="SUPFAM" id="SSF52540">
    <property type="entry name" value="P-loop containing nucleoside triphosphate hydrolases"/>
    <property type="match status" value="1"/>
</dbReference>
<dbReference type="Gene3D" id="3.40.50.300">
    <property type="entry name" value="P-loop containing nucleotide triphosphate hydrolases"/>
    <property type="match status" value="1"/>
</dbReference>
<keyword evidence="2" id="KW-0547">Nucleotide-binding</keyword>
<evidence type="ECO:0000256" key="1">
    <source>
        <dbReference type="ARBA" id="ARBA00006611"/>
    </source>
</evidence>
<dbReference type="GO" id="GO:0005886">
    <property type="term" value="C:plasma membrane"/>
    <property type="evidence" value="ECO:0007669"/>
    <property type="project" value="TreeGrafter"/>
</dbReference>
<sequence length="560" mass="62572">MAISDYQLQNLLIESGLIKEQEIKDIAVLSKNSGIAFSETLIEKNILSDEILGQMVARKLGYPFVILSKTAIPDEMFHVTPEKIARKHKIISFGRDEKGIKLAMSDPANKTIIEMIAKKTGSAIVPYYATDKDINNALKMFRKELQLACDNLLKETISKSNTFIPDEAPITKIVDLIIDYAYDDKSSDIHIEPEEKNCLIRFRIDGLLHDELKLPKILHDRIIARIKVLSRLRTDEHLSAQDGKMRMQREYENLDIRVSIIPVADGEKAVLRLLSSKHGQFSLSNLGINDSDLIKINKAVSKSYGMILSTGPTGSGKTTIIYTILKQINIRERNITTIEDPVEYRIMGANQIQVNTKTNLTFANGLRSILRQDPNVIFVGEIRDNETAAIAVNAALTGHLVLSTLHTNDASTAIPRLIDMKVEPFLVASTVNLIIAQRLVRKICEMCKTAYTISLSELSQHIPLELIKKAVGEELEFTFFKGKGCKLCRNTGYQGRIGVFEVLEVTKEMKKLIATKCDAETITNTAVKEGMKTMTEDGLNKAVKGITTIEEVIRVTKVES</sequence>
<dbReference type="CDD" id="cd01129">
    <property type="entry name" value="PulE-GspE-like"/>
    <property type="match status" value="1"/>
</dbReference>
<proteinExistence type="inferred from homology"/>
<dbReference type="InterPro" id="IPR037257">
    <property type="entry name" value="T2SS_E_N_sf"/>
</dbReference>
<evidence type="ECO:0000313" key="6">
    <source>
        <dbReference type="EMBL" id="OGG08143.1"/>
    </source>
</evidence>
<dbReference type="InterPro" id="IPR001482">
    <property type="entry name" value="T2SS/T4SS_dom"/>
</dbReference>
<evidence type="ECO:0008006" key="8">
    <source>
        <dbReference type="Google" id="ProtNLM"/>
    </source>
</evidence>
<dbReference type="Pfam" id="PF05157">
    <property type="entry name" value="MshEN"/>
    <property type="match status" value="1"/>
</dbReference>
<comment type="caution">
    <text evidence="6">The sequence shown here is derived from an EMBL/GenBank/DDBJ whole genome shotgun (WGS) entry which is preliminary data.</text>
</comment>
<dbReference type="EMBL" id="MFJF01000005">
    <property type="protein sequence ID" value="OGG08143.1"/>
    <property type="molecule type" value="Genomic_DNA"/>
</dbReference>
<accession>A0A1F5Z6X7</accession>
<dbReference type="InterPro" id="IPR007831">
    <property type="entry name" value="T2SS_GspE_N"/>
</dbReference>
<dbReference type="AlphaFoldDB" id="A0A1F5Z6X7"/>
<evidence type="ECO:0000313" key="7">
    <source>
        <dbReference type="Proteomes" id="UP000177354"/>
    </source>
</evidence>
<evidence type="ECO:0000256" key="3">
    <source>
        <dbReference type="ARBA" id="ARBA00022840"/>
    </source>
</evidence>
<feature type="domain" description="Type II secretion system protein GspE N-terminal" evidence="5">
    <location>
        <begin position="60"/>
        <end position="142"/>
    </location>
</feature>
<gene>
    <name evidence="6" type="ORF">A2777_02030</name>
</gene>
<dbReference type="GO" id="GO:0005524">
    <property type="term" value="F:ATP binding"/>
    <property type="evidence" value="ECO:0007669"/>
    <property type="project" value="UniProtKB-KW"/>
</dbReference>
<dbReference type="Proteomes" id="UP000177354">
    <property type="component" value="Unassembled WGS sequence"/>
</dbReference>
<dbReference type="Pfam" id="PF00437">
    <property type="entry name" value="T2SSE"/>
    <property type="match status" value="1"/>
</dbReference>
<dbReference type="FunFam" id="3.40.50.300:FF:000398">
    <property type="entry name" value="Type IV pilus assembly ATPase PilB"/>
    <property type="match status" value="1"/>
</dbReference>
<organism evidence="6 7">
    <name type="scientific">Candidatus Gottesmanbacteria bacterium RIFCSPHIGHO2_01_FULL_40_15</name>
    <dbReference type="NCBI Taxonomy" id="1798376"/>
    <lineage>
        <taxon>Bacteria</taxon>
        <taxon>Candidatus Gottesmaniibacteriota</taxon>
    </lineage>
</organism>
<evidence type="ECO:0000259" key="5">
    <source>
        <dbReference type="Pfam" id="PF05157"/>
    </source>
</evidence>
<dbReference type="Gene3D" id="3.30.300.160">
    <property type="entry name" value="Type II secretion system, protein E, N-terminal domain"/>
    <property type="match status" value="1"/>
</dbReference>
<dbReference type="SUPFAM" id="SSF160246">
    <property type="entry name" value="EspE N-terminal domain-like"/>
    <property type="match status" value="1"/>
</dbReference>
<evidence type="ECO:0000256" key="2">
    <source>
        <dbReference type="ARBA" id="ARBA00022741"/>
    </source>
</evidence>
<protein>
    <recommendedName>
        <fullName evidence="8">AAA+ ATPase domain-containing protein</fullName>
    </recommendedName>
</protein>
<name>A0A1F5Z6X7_9BACT</name>
<dbReference type="PANTHER" id="PTHR30258">
    <property type="entry name" value="TYPE II SECRETION SYSTEM PROTEIN GSPE-RELATED"/>
    <property type="match status" value="1"/>
</dbReference>